<dbReference type="Proteomes" id="UP000801864">
    <property type="component" value="Unassembled WGS sequence"/>
</dbReference>
<dbReference type="AlphaFoldDB" id="A0A9P5CHW6"/>
<protein>
    <submittedName>
        <fullName evidence="1">Uncharacterized protein</fullName>
    </submittedName>
</protein>
<accession>A0A9P5CHW6</accession>
<organism evidence="1 2">
    <name type="scientific">Trichoderma lentiforme</name>
    <dbReference type="NCBI Taxonomy" id="1567552"/>
    <lineage>
        <taxon>Eukaryota</taxon>
        <taxon>Fungi</taxon>
        <taxon>Dikarya</taxon>
        <taxon>Ascomycota</taxon>
        <taxon>Pezizomycotina</taxon>
        <taxon>Sordariomycetes</taxon>
        <taxon>Hypocreomycetidae</taxon>
        <taxon>Hypocreales</taxon>
        <taxon>Hypocreaceae</taxon>
        <taxon>Trichoderma</taxon>
    </lineage>
</organism>
<reference evidence="1 2" key="1">
    <citation type="submission" date="2018-06" db="EMBL/GenBank/DDBJ databases">
        <title>Genome analysis of cellulolytic fungus Trichoderma lentiforme CFAM-422.</title>
        <authorList>
            <person name="Steindorff A.S."/>
            <person name="Formighieri E.F."/>
            <person name="Midorikawa G.E.O."/>
            <person name="Tamietti M.S."/>
            <person name="Ramos E.Z."/>
            <person name="Silva A.S."/>
            <person name="Bon E.P.S."/>
            <person name="Mendes T.D."/>
            <person name="Damaso M.C.T."/>
            <person name="Favaro L.C.L."/>
        </authorList>
    </citation>
    <scope>NUCLEOTIDE SEQUENCE [LARGE SCALE GENOMIC DNA]</scope>
    <source>
        <strain evidence="1 2">CFAM-422</strain>
    </source>
</reference>
<gene>
    <name evidence="1" type="ORF">CFAM422_002051</name>
</gene>
<evidence type="ECO:0000313" key="1">
    <source>
        <dbReference type="EMBL" id="KAF3075303.1"/>
    </source>
</evidence>
<keyword evidence="2" id="KW-1185">Reference proteome</keyword>
<dbReference type="EMBL" id="QLNT01000003">
    <property type="protein sequence ID" value="KAF3075303.1"/>
    <property type="molecule type" value="Genomic_DNA"/>
</dbReference>
<sequence>MLLTQQLADLWGVVFVESSAACIRLSGFGRSEVAAFWMRLGYSIAAHLVVSQIVQIGQLKIGLG</sequence>
<name>A0A9P5CHW6_9HYPO</name>
<evidence type="ECO:0000313" key="2">
    <source>
        <dbReference type="Proteomes" id="UP000801864"/>
    </source>
</evidence>
<comment type="caution">
    <text evidence="1">The sequence shown here is derived from an EMBL/GenBank/DDBJ whole genome shotgun (WGS) entry which is preliminary data.</text>
</comment>
<proteinExistence type="predicted"/>